<dbReference type="Proteomes" id="UP000321805">
    <property type="component" value="Chromosome"/>
</dbReference>
<dbReference type="PROSITE" id="PS01125">
    <property type="entry name" value="ROK"/>
    <property type="match status" value="1"/>
</dbReference>
<evidence type="ECO:0000256" key="1">
    <source>
        <dbReference type="ARBA" id="ARBA00006479"/>
    </source>
</evidence>
<dbReference type="RefSeq" id="WP_146917979.1">
    <property type="nucleotide sequence ID" value="NZ_CP042430.1"/>
</dbReference>
<gene>
    <name evidence="2" type="ORF">FSW04_07730</name>
</gene>
<organism evidence="2 3">
    <name type="scientific">Baekduia soli</name>
    <dbReference type="NCBI Taxonomy" id="496014"/>
    <lineage>
        <taxon>Bacteria</taxon>
        <taxon>Bacillati</taxon>
        <taxon>Actinomycetota</taxon>
        <taxon>Thermoleophilia</taxon>
        <taxon>Solirubrobacterales</taxon>
        <taxon>Baekduiaceae</taxon>
        <taxon>Baekduia</taxon>
    </lineage>
</organism>
<proteinExistence type="inferred from homology"/>
<keyword evidence="3" id="KW-1185">Reference proteome</keyword>
<dbReference type="SUPFAM" id="SSF53067">
    <property type="entry name" value="Actin-like ATPase domain"/>
    <property type="match status" value="1"/>
</dbReference>
<evidence type="ECO:0000313" key="2">
    <source>
        <dbReference type="EMBL" id="QEC47479.1"/>
    </source>
</evidence>
<dbReference type="InterPro" id="IPR043129">
    <property type="entry name" value="ATPase_NBD"/>
</dbReference>
<dbReference type="AlphaFoldDB" id="A0A5B8U345"/>
<dbReference type="OrthoDB" id="9810372at2"/>
<dbReference type="Pfam" id="PF00480">
    <property type="entry name" value="ROK"/>
    <property type="match status" value="1"/>
</dbReference>
<comment type="similarity">
    <text evidence="1">Belongs to the ROK (NagC/XylR) family.</text>
</comment>
<dbReference type="InterPro" id="IPR049874">
    <property type="entry name" value="ROK_cs"/>
</dbReference>
<dbReference type="KEGG" id="bsol:FSW04_07730"/>
<dbReference type="EMBL" id="CP042430">
    <property type="protein sequence ID" value="QEC47479.1"/>
    <property type="molecule type" value="Genomic_DNA"/>
</dbReference>
<protein>
    <submittedName>
        <fullName evidence="2">ROK family protein</fullName>
    </submittedName>
</protein>
<reference evidence="2 3" key="1">
    <citation type="journal article" date="2018" name="J. Microbiol.">
        <title>Baekduia soli gen. nov., sp. nov., a novel bacterium isolated from the soil of Baekdu Mountain and proposal of a novel family name, Baekduiaceae fam. nov.</title>
        <authorList>
            <person name="An D.S."/>
            <person name="Siddiqi M.Z."/>
            <person name="Kim K.H."/>
            <person name="Yu H.S."/>
            <person name="Im W.T."/>
        </authorList>
    </citation>
    <scope>NUCLEOTIDE SEQUENCE [LARGE SCALE GENOMIC DNA]</scope>
    <source>
        <strain evidence="2 3">BR7-21</strain>
    </source>
</reference>
<dbReference type="Gene3D" id="3.30.420.40">
    <property type="match status" value="2"/>
</dbReference>
<sequence>MAAGCVIGVDLGGTKLLAGVVDRDLNVHHRVLRHSRDGTTAEALLDALVDAVREAREAADADVRAVGFGIPSLVDRRTGVAATTVHLPLHDLPFRDVMAERLGLPVVVDNDANAAMLAEHRHGAARGTHTAALLTLGTGIGGGIVVDGRVVHGAHGGAGEWGHMVVDIDGPQCSCGNAGCLEMFVSGSALGRGGLRVARGAPESGLGRALASGREVTGMLVTELAHDGDQAARDVVALMGTYLGIGLGNIVNILNPEVVAIGGAVVAAGDLLLEPARRVLAERALAPSRDQVRVVPTRFGDASGMIGAALLAMDLLDDPAAAAEAA</sequence>
<accession>A0A5B8U345</accession>
<dbReference type="PANTHER" id="PTHR18964">
    <property type="entry name" value="ROK (REPRESSOR, ORF, KINASE) FAMILY"/>
    <property type="match status" value="1"/>
</dbReference>
<evidence type="ECO:0000313" key="3">
    <source>
        <dbReference type="Proteomes" id="UP000321805"/>
    </source>
</evidence>
<name>A0A5B8U345_9ACTN</name>
<dbReference type="PANTHER" id="PTHR18964:SF149">
    <property type="entry name" value="BIFUNCTIONAL UDP-N-ACETYLGLUCOSAMINE 2-EPIMERASE_N-ACETYLMANNOSAMINE KINASE"/>
    <property type="match status" value="1"/>
</dbReference>
<dbReference type="InterPro" id="IPR000600">
    <property type="entry name" value="ROK"/>
</dbReference>